<dbReference type="SUPFAM" id="SSF116726">
    <property type="entry name" value="TrkA C-terminal domain-like"/>
    <property type="match status" value="1"/>
</dbReference>
<evidence type="ECO:0000256" key="5">
    <source>
        <dbReference type="ARBA" id="ARBA00023027"/>
    </source>
</evidence>
<proteinExistence type="predicted"/>
<evidence type="ECO:0000259" key="8">
    <source>
        <dbReference type="PROSITE" id="PS51201"/>
    </source>
</evidence>
<dbReference type="PROSITE" id="PS51201">
    <property type="entry name" value="RCK_N"/>
    <property type="match status" value="1"/>
</dbReference>
<protein>
    <recommendedName>
        <fullName evidence="1">Trk system potassium uptake protein TrkA</fullName>
    </recommendedName>
</protein>
<gene>
    <name evidence="10" type="ORF">ENN94_02860</name>
</gene>
<dbReference type="InterPro" id="IPR050721">
    <property type="entry name" value="Trk_Ktr_HKT_K-transport"/>
</dbReference>
<feature type="domain" description="RCK C-terminal" evidence="9">
    <location>
        <begin position="136"/>
        <end position="215"/>
    </location>
</feature>
<dbReference type="PANTHER" id="PTHR43833">
    <property type="entry name" value="POTASSIUM CHANNEL PROTEIN 2-RELATED-RELATED"/>
    <property type="match status" value="1"/>
</dbReference>
<dbReference type="Pfam" id="PF02080">
    <property type="entry name" value="TrkA_C"/>
    <property type="match status" value="1"/>
</dbReference>
<reference evidence="10" key="1">
    <citation type="journal article" date="2020" name="mSystems">
        <title>Genome- and Community-Level Interaction Insights into Carbon Utilization and Element Cycling Functions of Hydrothermarchaeota in Hydrothermal Sediment.</title>
        <authorList>
            <person name="Zhou Z."/>
            <person name="Liu Y."/>
            <person name="Xu W."/>
            <person name="Pan J."/>
            <person name="Luo Z.H."/>
            <person name="Li M."/>
        </authorList>
    </citation>
    <scope>NUCLEOTIDE SEQUENCE [LARGE SCALE GENOMIC DNA]</scope>
    <source>
        <strain evidence="10">SpSt-1220</strain>
    </source>
</reference>
<accession>A0A831LN06</accession>
<keyword evidence="5" id="KW-0520">NAD</keyword>
<feature type="domain" description="RCK N-terminal" evidence="8">
    <location>
        <begin position="1"/>
        <end position="117"/>
    </location>
</feature>
<dbReference type="InterPro" id="IPR036721">
    <property type="entry name" value="RCK_C_sf"/>
</dbReference>
<keyword evidence="2" id="KW-0813">Transport</keyword>
<feature type="region of interest" description="Disordered" evidence="7">
    <location>
        <begin position="212"/>
        <end position="237"/>
    </location>
</feature>
<dbReference type="GO" id="GO:0005886">
    <property type="term" value="C:plasma membrane"/>
    <property type="evidence" value="ECO:0007669"/>
    <property type="project" value="InterPro"/>
</dbReference>
<dbReference type="Gene3D" id="3.30.70.1450">
    <property type="entry name" value="Regulator of K+ conductance, C-terminal domain"/>
    <property type="match status" value="1"/>
</dbReference>
<dbReference type="PANTHER" id="PTHR43833:SF5">
    <property type="entry name" value="TRK SYSTEM POTASSIUM UPTAKE PROTEIN TRKA"/>
    <property type="match status" value="1"/>
</dbReference>
<keyword evidence="6" id="KW-0406">Ion transport</keyword>
<name>A0A831LN06_9BACT</name>
<keyword evidence="4" id="KW-0630">Potassium</keyword>
<evidence type="ECO:0000256" key="3">
    <source>
        <dbReference type="ARBA" id="ARBA00022538"/>
    </source>
</evidence>
<evidence type="ECO:0000256" key="4">
    <source>
        <dbReference type="ARBA" id="ARBA00022958"/>
    </source>
</evidence>
<evidence type="ECO:0000256" key="7">
    <source>
        <dbReference type="SAM" id="MobiDB-lite"/>
    </source>
</evidence>
<evidence type="ECO:0000256" key="1">
    <source>
        <dbReference type="ARBA" id="ARBA00017378"/>
    </source>
</evidence>
<dbReference type="Gene3D" id="3.40.50.720">
    <property type="entry name" value="NAD(P)-binding Rossmann-like Domain"/>
    <property type="match status" value="1"/>
</dbReference>
<dbReference type="Proteomes" id="UP000886162">
    <property type="component" value="Unassembled WGS sequence"/>
</dbReference>
<dbReference type="PROSITE" id="PS51202">
    <property type="entry name" value="RCK_C"/>
    <property type="match status" value="1"/>
</dbReference>
<evidence type="ECO:0000256" key="2">
    <source>
        <dbReference type="ARBA" id="ARBA00022448"/>
    </source>
</evidence>
<dbReference type="GO" id="GO:0015079">
    <property type="term" value="F:potassium ion transmembrane transporter activity"/>
    <property type="evidence" value="ECO:0007669"/>
    <property type="project" value="InterPro"/>
</dbReference>
<dbReference type="InterPro" id="IPR036291">
    <property type="entry name" value="NAD(P)-bd_dom_sf"/>
</dbReference>
<organism evidence="10">
    <name type="scientific">Geoalkalibacter subterraneus</name>
    <dbReference type="NCBI Taxonomy" id="483547"/>
    <lineage>
        <taxon>Bacteria</taxon>
        <taxon>Pseudomonadati</taxon>
        <taxon>Thermodesulfobacteriota</taxon>
        <taxon>Desulfuromonadia</taxon>
        <taxon>Desulfuromonadales</taxon>
        <taxon>Geoalkalibacteraceae</taxon>
        <taxon>Geoalkalibacter</taxon>
    </lineage>
</organism>
<dbReference type="Pfam" id="PF02254">
    <property type="entry name" value="TrkA_N"/>
    <property type="match status" value="1"/>
</dbReference>
<evidence type="ECO:0000256" key="6">
    <source>
        <dbReference type="ARBA" id="ARBA00023065"/>
    </source>
</evidence>
<dbReference type="SUPFAM" id="SSF51735">
    <property type="entry name" value="NAD(P)-binding Rossmann-fold domains"/>
    <property type="match status" value="1"/>
</dbReference>
<evidence type="ECO:0000259" key="9">
    <source>
        <dbReference type="PROSITE" id="PS51202"/>
    </source>
</evidence>
<dbReference type="InterPro" id="IPR003148">
    <property type="entry name" value="RCK_N"/>
</dbReference>
<evidence type="ECO:0000313" key="10">
    <source>
        <dbReference type="EMBL" id="HDR46621.1"/>
    </source>
</evidence>
<dbReference type="PRINTS" id="PR00335">
    <property type="entry name" value="KUPTAKETRKA"/>
</dbReference>
<dbReference type="InterPro" id="IPR006037">
    <property type="entry name" value="RCK_C"/>
</dbReference>
<comment type="caution">
    <text evidence="10">The sequence shown here is derived from an EMBL/GenBank/DDBJ whole genome shotgun (WGS) entry which is preliminary data.</text>
</comment>
<dbReference type="InterPro" id="IPR006036">
    <property type="entry name" value="K_uptake_TrkA"/>
</dbReference>
<dbReference type="EMBL" id="DSDO01000197">
    <property type="protein sequence ID" value="HDR46621.1"/>
    <property type="molecule type" value="Genomic_DNA"/>
</dbReference>
<dbReference type="AlphaFoldDB" id="A0A831LN06"/>
<keyword evidence="3" id="KW-0633">Potassium transport</keyword>
<sequence length="237" mass="26808">MRIVFVGASELTVTTALLLMDRGNEIIIIESNRNKIEELSETLDCSFLHGDGSHPQILREADPKHTDILFCLTDNDQNNIIAALVGRTLGFKRVVLNIHEWEFENICLELGLEDIIIPSRTISRYLADMAAGVDILELSTVMKGEARFYTFTIDEENAHQSIEELELPEKARAIFFYRDGEFSLTQADTRLQAKDQLVLICHSEVLDELKKKFSTSQTASNHDPKQDTQEQIAGEDP</sequence>